<feature type="transmembrane region" description="Helical" evidence="1">
    <location>
        <begin position="79"/>
        <end position="100"/>
    </location>
</feature>
<dbReference type="Pfam" id="PF09925">
    <property type="entry name" value="DUF2157"/>
    <property type="match status" value="1"/>
</dbReference>
<evidence type="ECO:0000259" key="2">
    <source>
        <dbReference type="Pfam" id="PF09925"/>
    </source>
</evidence>
<organism evidence="3 5">
    <name type="scientific">Alkalithermobacter thermoalcaliphilus JW-YL-7 = DSM 7308</name>
    <dbReference type="NCBI Taxonomy" id="1121328"/>
    <lineage>
        <taxon>Bacteria</taxon>
        <taxon>Bacillati</taxon>
        <taxon>Bacillota</taxon>
        <taxon>Clostridia</taxon>
        <taxon>Peptostreptococcales</taxon>
        <taxon>Tepidibacteraceae</taxon>
        <taxon>Alkalithermobacter</taxon>
    </lineage>
</organism>
<dbReference type="EMBL" id="LSFY01000001">
    <property type="protein sequence ID" value="KXZ38948.1"/>
    <property type="molecule type" value="Genomic_DNA"/>
</dbReference>
<accession>A0A150FN17</accession>
<dbReference type="AlphaFoldDB" id="A0A150FN17"/>
<dbReference type="STRING" id="1121328.JWYL7_0021"/>
<evidence type="ECO:0000313" key="5">
    <source>
        <dbReference type="Proteomes" id="UP000092605"/>
    </source>
</evidence>
<comment type="caution">
    <text evidence="3">The sequence shown here is derived from an EMBL/GenBank/DDBJ whole genome shotgun (WGS) entry which is preliminary data.</text>
</comment>
<evidence type="ECO:0000256" key="1">
    <source>
        <dbReference type="SAM" id="Phobius"/>
    </source>
</evidence>
<keyword evidence="1" id="KW-0812">Transmembrane</keyword>
<feature type="transmembrane region" description="Helical" evidence="1">
    <location>
        <begin position="46"/>
        <end position="67"/>
    </location>
</feature>
<feature type="transmembrane region" description="Helical" evidence="1">
    <location>
        <begin position="247"/>
        <end position="269"/>
    </location>
</feature>
<reference evidence="3 5" key="1">
    <citation type="submission" date="2016-02" db="EMBL/GenBank/DDBJ databases">
        <title>Draft genome sequence for Clostridium paradoxum JW-YL-7.</title>
        <authorList>
            <person name="Utturkar S.M."/>
            <person name="Lancaster A."/>
            <person name="Poole F.L."/>
            <person name="Adams M.W."/>
            <person name="Brown S.D."/>
        </authorList>
    </citation>
    <scope>NUCLEOTIDE SEQUENCE [LARGE SCALE GENOMIC DNA]</scope>
    <source>
        <strain evidence="3 5">JW-YL-7</strain>
    </source>
</reference>
<keyword evidence="6" id="KW-1185">Reference proteome</keyword>
<dbReference type="RefSeq" id="WP_066067246.1">
    <property type="nucleotide sequence ID" value="NZ_FRBG01000019.1"/>
</dbReference>
<gene>
    <name evidence="3" type="ORF">JWYL7_0021</name>
    <name evidence="4" type="ORF">SAMN05661008_01784</name>
</gene>
<evidence type="ECO:0000313" key="4">
    <source>
        <dbReference type="EMBL" id="SHL27071.1"/>
    </source>
</evidence>
<sequence>MKKRLVSKSQLNFLEEELDYCKNKNIITVEQKNAILEEYTLQKINFVKIVLVIGAVLIGLGVLSFIASNWDKISKMSKFLVILILYVAVNTSSFGLSIKYPKTSKSLLYLGVIIYGAGIFLIGQIFNYGGDFTNAFLLWGIGILPCSVIFREEIIFIFSHVLLLVYLNGHFNFYDMPYFIIGIVPLMYYLNRYFDNFKIGTFFNNLILLNSILYFLVKNNVKDLYVAWIFFLIGLIMYYTPLKLNRFIFKLQGMIVIGISGLALTNPYIWSKFNIFSNGELVSIVFSILFVAFMLILAKSGSLLSVVFICATILRYYFDTLYDFLPKSVFFIIGGVILLAFGIYFEKQIKKGGDLVE</sequence>
<feature type="transmembrane region" description="Helical" evidence="1">
    <location>
        <begin position="201"/>
        <end position="217"/>
    </location>
</feature>
<dbReference type="OrthoDB" id="5351773at2"/>
<evidence type="ECO:0000313" key="3">
    <source>
        <dbReference type="EMBL" id="KXZ38948.1"/>
    </source>
</evidence>
<dbReference type="InterPro" id="IPR018677">
    <property type="entry name" value="DUF2157"/>
</dbReference>
<feature type="transmembrane region" description="Helical" evidence="1">
    <location>
        <begin position="132"/>
        <end position="150"/>
    </location>
</feature>
<dbReference type="Proteomes" id="UP000092605">
    <property type="component" value="Unassembled WGS sequence"/>
</dbReference>
<dbReference type="EMBL" id="FRBG01000019">
    <property type="protein sequence ID" value="SHL27071.1"/>
    <property type="molecule type" value="Genomic_DNA"/>
</dbReference>
<keyword evidence="1" id="KW-1133">Transmembrane helix</keyword>
<reference evidence="4 6" key="2">
    <citation type="submission" date="2016-11" db="EMBL/GenBank/DDBJ databases">
        <authorList>
            <person name="Varghese N."/>
            <person name="Submissions S."/>
        </authorList>
    </citation>
    <scope>NUCLEOTIDE SEQUENCE [LARGE SCALE GENOMIC DNA]</scope>
    <source>
        <strain evidence="4 6">DSM 7308</strain>
    </source>
</reference>
<feature type="transmembrane region" description="Helical" evidence="1">
    <location>
        <begin position="275"/>
        <end position="295"/>
    </location>
</feature>
<name>A0A150FN17_CLOPD</name>
<evidence type="ECO:0000313" key="6">
    <source>
        <dbReference type="Proteomes" id="UP000323392"/>
    </source>
</evidence>
<dbReference type="Proteomes" id="UP000323392">
    <property type="component" value="Unassembled WGS sequence"/>
</dbReference>
<feature type="transmembrane region" description="Helical" evidence="1">
    <location>
        <begin position="107"/>
        <end position="126"/>
    </location>
</feature>
<feature type="transmembrane region" description="Helical" evidence="1">
    <location>
        <begin position="324"/>
        <end position="345"/>
    </location>
</feature>
<proteinExistence type="predicted"/>
<feature type="domain" description="DUF2157" evidence="2">
    <location>
        <begin position="23"/>
        <end position="154"/>
    </location>
</feature>
<keyword evidence="1" id="KW-0472">Membrane</keyword>
<protein>
    <submittedName>
        <fullName evidence="4">Uncharacterized membrane protein</fullName>
    </submittedName>
</protein>
<feature type="transmembrane region" description="Helical" evidence="1">
    <location>
        <begin position="223"/>
        <end position="240"/>
    </location>
</feature>
<dbReference type="PATRIC" id="fig|1121328.3.peg.21"/>